<proteinExistence type="predicted"/>
<dbReference type="EMBL" id="BONI01000004">
    <property type="protein sequence ID" value="GIG03941.1"/>
    <property type="molecule type" value="Genomic_DNA"/>
</dbReference>
<reference evidence="1 2" key="1">
    <citation type="submission" date="2021-01" db="EMBL/GenBank/DDBJ databases">
        <title>Whole genome shotgun sequence of Catellatospora coxensis NBRC 107359.</title>
        <authorList>
            <person name="Komaki H."/>
            <person name="Tamura T."/>
        </authorList>
    </citation>
    <scope>NUCLEOTIDE SEQUENCE [LARGE SCALE GENOMIC DNA]</scope>
    <source>
        <strain evidence="1 2">NBRC 107359</strain>
    </source>
</reference>
<evidence type="ECO:0000313" key="2">
    <source>
        <dbReference type="Proteomes" id="UP000630887"/>
    </source>
</evidence>
<dbReference type="AlphaFoldDB" id="A0A8J3P6W5"/>
<organism evidence="1 2">
    <name type="scientific">Catellatospora coxensis</name>
    <dbReference type="NCBI Taxonomy" id="310354"/>
    <lineage>
        <taxon>Bacteria</taxon>
        <taxon>Bacillati</taxon>
        <taxon>Actinomycetota</taxon>
        <taxon>Actinomycetes</taxon>
        <taxon>Micromonosporales</taxon>
        <taxon>Micromonosporaceae</taxon>
        <taxon>Catellatospora</taxon>
    </lineage>
</organism>
<comment type="caution">
    <text evidence="1">The sequence shown here is derived from an EMBL/GenBank/DDBJ whole genome shotgun (WGS) entry which is preliminary data.</text>
</comment>
<keyword evidence="2" id="KW-1185">Reference proteome</keyword>
<gene>
    <name evidence="1" type="ORF">Cco03nite_06410</name>
</gene>
<evidence type="ECO:0000313" key="1">
    <source>
        <dbReference type="EMBL" id="GIG03941.1"/>
    </source>
</evidence>
<sequence>MTVSSDVAAEGSWLMVRLLLDNSGSSVRYPGRTATLDGTLRSGPRGRVLRRSPNRRIVSGSGAIRPVTWR</sequence>
<name>A0A8J3P6W5_9ACTN</name>
<protein>
    <submittedName>
        <fullName evidence="1">Uncharacterized protein</fullName>
    </submittedName>
</protein>
<accession>A0A8J3P6W5</accession>
<dbReference type="Proteomes" id="UP000630887">
    <property type="component" value="Unassembled WGS sequence"/>
</dbReference>